<reference evidence="4 5" key="1">
    <citation type="journal article" date="2012" name="J. Bacteriol.">
        <title>Complete Genome Sequence of Paenibacillus mucilaginosus 3016, a Bacterium Functional as Microbial Fertilizer.</title>
        <authorList>
            <person name="Ma M."/>
            <person name="Wang Z."/>
            <person name="Li L."/>
            <person name="Jiang X."/>
            <person name="Guan D."/>
            <person name="Cao F."/>
            <person name="Chen H."/>
            <person name="Wang X."/>
            <person name="Shen D."/>
            <person name="Du B."/>
            <person name="Li J."/>
        </authorList>
    </citation>
    <scope>NUCLEOTIDE SEQUENCE [LARGE SCALE GENOMIC DNA]</scope>
    <source>
        <strain evidence="4 5">3016</strain>
    </source>
</reference>
<feature type="domain" description="SLH" evidence="3">
    <location>
        <begin position="82"/>
        <end position="143"/>
    </location>
</feature>
<feature type="compositionally biased region" description="Basic and acidic residues" evidence="1">
    <location>
        <begin position="199"/>
        <end position="213"/>
    </location>
</feature>
<name>H6NIA1_9BACL</name>
<feature type="compositionally biased region" description="Acidic residues" evidence="1">
    <location>
        <begin position="252"/>
        <end position="261"/>
    </location>
</feature>
<dbReference type="HOGENOM" id="CLU_972673_0_0_9"/>
<dbReference type="InterPro" id="IPR001119">
    <property type="entry name" value="SLH_dom"/>
</dbReference>
<proteinExistence type="predicted"/>
<accession>H6NIA1</accession>
<dbReference type="EMBL" id="CP003235">
    <property type="protein sequence ID" value="AFC31504.1"/>
    <property type="molecule type" value="Genomic_DNA"/>
</dbReference>
<keyword evidence="2" id="KW-0732">Signal</keyword>
<sequence>MKRYTFCLTLLLAASLTSQADAAVVLPPEAQQSYARTELQELADRGVMPDELLARPQEAISREHFIGVLARALSLELAPLPAEPTFTDMPADHPSYPYIEAAVKAGLVQGVGSGRFGTGLPLNRESMVVLYVRALGLPSGGKGSQLTFTDKDAISPWALDAVGAAVEYGLISGFPDHAFRPQGITTLEQAASVTARYLRSEDTAARDKEKEEATDPSPAPAQSGTGSGSPASGGASPAPSSSGGGSGSPDSSSDDDDDNDAGDTPASPQPSPDPEPAADVEIIQIY</sequence>
<dbReference type="RefSeq" id="WP_014371194.1">
    <property type="nucleotide sequence ID" value="NC_016935.1"/>
</dbReference>
<feature type="region of interest" description="Disordered" evidence="1">
    <location>
        <begin position="199"/>
        <end position="286"/>
    </location>
</feature>
<gene>
    <name evidence="4" type="ORF">PM3016_4764</name>
</gene>
<dbReference type="Proteomes" id="UP000007523">
    <property type="component" value="Chromosome"/>
</dbReference>
<protein>
    <submittedName>
        <fullName evidence="4">S-layer domain-containing protein</fullName>
    </submittedName>
</protein>
<feature type="domain" description="SLH" evidence="3">
    <location>
        <begin position="145"/>
        <end position="208"/>
    </location>
</feature>
<evidence type="ECO:0000259" key="3">
    <source>
        <dbReference type="PROSITE" id="PS51272"/>
    </source>
</evidence>
<evidence type="ECO:0000256" key="1">
    <source>
        <dbReference type="SAM" id="MobiDB-lite"/>
    </source>
</evidence>
<feature type="signal peptide" evidence="2">
    <location>
        <begin position="1"/>
        <end position="22"/>
    </location>
</feature>
<dbReference type="STRING" id="1116391.PM3016_4764"/>
<keyword evidence="5" id="KW-1185">Reference proteome</keyword>
<evidence type="ECO:0000256" key="2">
    <source>
        <dbReference type="SAM" id="SignalP"/>
    </source>
</evidence>
<feature type="compositionally biased region" description="Low complexity" evidence="1">
    <location>
        <begin position="220"/>
        <end position="241"/>
    </location>
</feature>
<evidence type="ECO:0000313" key="4">
    <source>
        <dbReference type="EMBL" id="AFC31504.1"/>
    </source>
</evidence>
<dbReference type="AlphaFoldDB" id="H6NIA1"/>
<organism evidence="4 5">
    <name type="scientific">Paenibacillus mucilaginosus 3016</name>
    <dbReference type="NCBI Taxonomy" id="1116391"/>
    <lineage>
        <taxon>Bacteria</taxon>
        <taxon>Bacillati</taxon>
        <taxon>Bacillota</taxon>
        <taxon>Bacilli</taxon>
        <taxon>Bacillales</taxon>
        <taxon>Paenibacillaceae</taxon>
        <taxon>Paenibacillus</taxon>
    </lineage>
</organism>
<dbReference type="Pfam" id="PF00395">
    <property type="entry name" value="SLH"/>
    <property type="match status" value="2"/>
</dbReference>
<feature type="chain" id="PRO_5003604951" evidence="2">
    <location>
        <begin position="23"/>
        <end position="286"/>
    </location>
</feature>
<dbReference type="KEGG" id="pmq:PM3016_4764"/>
<evidence type="ECO:0000313" key="5">
    <source>
        <dbReference type="Proteomes" id="UP000007523"/>
    </source>
</evidence>
<dbReference type="PROSITE" id="PS51272">
    <property type="entry name" value="SLH"/>
    <property type="match status" value="2"/>
</dbReference>